<evidence type="ECO:0000313" key="2">
    <source>
        <dbReference type="EMBL" id="CAK9106351.1"/>
    </source>
</evidence>
<dbReference type="Proteomes" id="UP001642484">
    <property type="component" value="Unassembled WGS sequence"/>
</dbReference>
<organism evidence="2 3">
    <name type="scientific">Durusdinium trenchii</name>
    <dbReference type="NCBI Taxonomy" id="1381693"/>
    <lineage>
        <taxon>Eukaryota</taxon>
        <taxon>Sar</taxon>
        <taxon>Alveolata</taxon>
        <taxon>Dinophyceae</taxon>
        <taxon>Suessiales</taxon>
        <taxon>Symbiodiniaceae</taxon>
        <taxon>Durusdinium</taxon>
    </lineage>
</organism>
<sequence length="722" mass="79954">MISPEELVHSMIAACAEAIRKQKDMETGQWEAWRAKWKSCLLSIPVSILNSNSEHDPDRVWVKAFNRRQTVRQDHESLSRTAMQTAIEIEQFRMICEDHPACKGRLQPAQLAQEFVKLGLASVQGGGRKDGEDDGRLTANLISQALAMKKGILSSPRAVEILLEMETAYGTRSPFHHMSRLHVLEYFFDILLPKSGMTESDRQLLRDKTLKHDVYRAYRGEADCSWMARLQKSAISTFHLLEDVVFSRKYDNALKATCKASAVPEAVMEHENVSSEWNKILALLKNEEVERKTAQGLEAEKEDGVGEPCELELLRKPPQQHSEGSESYWKAVANQTVRTYCCFNPEPKTLDGMISWTSSVLQEFQGEVGKSCVLTHLDLDALGESLGPCQQPFLRKRYNPDMALLRELIHGSMIGRNAQRKGDEATCPAAGELLMVHAGFDRSKDVEALFRASTARKDAPLDAEHKELMIVFTDKSVRSRKKKVRGSYSSRSVANLFSAVPFSNLLPEKAYSEFGGHNTADVFIGAPALQPEELLKEKEEILGVDRVLSVTEAAGEKAKAMPAQYATPESVFSGPPLPEAFYQSFLKAHSVKAVLDCSSSQGELAKACLAERIPFAGLTLSEAHSTKLEVILTNFVLSLMQSEGSTYYRPDASAMAAEASRKRKHAGDEEDTTDPKPKGKAKAKGKPKATPKANPSPEETGAGQKDEEVQGAEAEEGDDLPW</sequence>
<feature type="region of interest" description="Disordered" evidence="1">
    <location>
        <begin position="651"/>
        <end position="722"/>
    </location>
</feature>
<evidence type="ECO:0000313" key="3">
    <source>
        <dbReference type="Proteomes" id="UP001642484"/>
    </source>
</evidence>
<dbReference type="EMBL" id="CAXAMN010026870">
    <property type="protein sequence ID" value="CAK9106351.1"/>
    <property type="molecule type" value="Genomic_DNA"/>
</dbReference>
<accession>A0ABP0S1Z2</accession>
<name>A0ABP0S1Z2_9DINO</name>
<keyword evidence="3" id="KW-1185">Reference proteome</keyword>
<feature type="compositionally biased region" description="Acidic residues" evidence="1">
    <location>
        <begin position="709"/>
        <end position="722"/>
    </location>
</feature>
<proteinExistence type="predicted"/>
<evidence type="ECO:0000256" key="1">
    <source>
        <dbReference type="SAM" id="MobiDB-lite"/>
    </source>
</evidence>
<protein>
    <submittedName>
        <fullName evidence="2">Uncharacterized protein</fullName>
    </submittedName>
</protein>
<gene>
    <name evidence="2" type="ORF">CCMP2556_LOCUS49714</name>
</gene>
<feature type="compositionally biased region" description="Basic residues" evidence="1">
    <location>
        <begin position="678"/>
        <end position="689"/>
    </location>
</feature>
<reference evidence="2 3" key="1">
    <citation type="submission" date="2024-02" db="EMBL/GenBank/DDBJ databases">
        <authorList>
            <person name="Chen Y."/>
            <person name="Shah S."/>
            <person name="Dougan E. K."/>
            <person name="Thang M."/>
            <person name="Chan C."/>
        </authorList>
    </citation>
    <scope>NUCLEOTIDE SEQUENCE [LARGE SCALE GENOMIC DNA]</scope>
</reference>
<comment type="caution">
    <text evidence="2">The sequence shown here is derived from an EMBL/GenBank/DDBJ whole genome shotgun (WGS) entry which is preliminary data.</text>
</comment>